<comment type="caution">
    <text evidence="5">The sequence shown here is derived from an EMBL/GenBank/DDBJ whole genome shotgun (WGS) entry which is preliminary data.</text>
</comment>
<protein>
    <submittedName>
        <fullName evidence="5">PHA/PHB synthase family protein</fullName>
    </submittedName>
</protein>
<keyword evidence="2" id="KW-0012">Acyltransferase</keyword>
<evidence type="ECO:0000313" key="5">
    <source>
        <dbReference type="EMBL" id="MFD1529754.1"/>
    </source>
</evidence>
<dbReference type="Pfam" id="PF07167">
    <property type="entry name" value="PhaC_N"/>
    <property type="match status" value="1"/>
</dbReference>
<organism evidence="5 6">
    <name type="scientific">Pseudonocardia aurantiaca</name>
    <dbReference type="NCBI Taxonomy" id="75290"/>
    <lineage>
        <taxon>Bacteria</taxon>
        <taxon>Bacillati</taxon>
        <taxon>Actinomycetota</taxon>
        <taxon>Actinomycetes</taxon>
        <taxon>Pseudonocardiales</taxon>
        <taxon>Pseudonocardiaceae</taxon>
        <taxon>Pseudonocardia</taxon>
    </lineage>
</organism>
<dbReference type="InterPro" id="IPR051321">
    <property type="entry name" value="PHA/PHB_synthase"/>
</dbReference>
<proteinExistence type="predicted"/>
<dbReference type="InterPro" id="IPR010941">
    <property type="entry name" value="PhaC_N"/>
</dbReference>
<dbReference type="PANTHER" id="PTHR36837:SF5">
    <property type="entry name" value="POLY-3-HYDROXYBUTYRATE SYNTHASE"/>
    <property type="match status" value="1"/>
</dbReference>
<evidence type="ECO:0000256" key="3">
    <source>
        <dbReference type="SAM" id="MobiDB-lite"/>
    </source>
</evidence>
<evidence type="ECO:0000259" key="4">
    <source>
        <dbReference type="Pfam" id="PF07167"/>
    </source>
</evidence>
<name>A0ABW4FIJ8_9PSEU</name>
<feature type="region of interest" description="Disordered" evidence="3">
    <location>
        <begin position="516"/>
        <end position="538"/>
    </location>
</feature>
<gene>
    <name evidence="5" type="ORF">ACFSCY_09910</name>
</gene>
<dbReference type="Proteomes" id="UP001597145">
    <property type="component" value="Unassembled WGS sequence"/>
</dbReference>
<evidence type="ECO:0000313" key="6">
    <source>
        <dbReference type="Proteomes" id="UP001597145"/>
    </source>
</evidence>
<dbReference type="SUPFAM" id="SSF53474">
    <property type="entry name" value="alpha/beta-Hydrolases"/>
    <property type="match status" value="1"/>
</dbReference>
<keyword evidence="1" id="KW-0808">Transferase</keyword>
<dbReference type="RefSeq" id="WP_343982122.1">
    <property type="nucleotide sequence ID" value="NZ_BAAAJG010000015.1"/>
</dbReference>
<reference evidence="6" key="1">
    <citation type="journal article" date="2019" name="Int. J. Syst. Evol. Microbiol.">
        <title>The Global Catalogue of Microorganisms (GCM) 10K type strain sequencing project: providing services to taxonomists for standard genome sequencing and annotation.</title>
        <authorList>
            <consortium name="The Broad Institute Genomics Platform"/>
            <consortium name="The Broad Institute Genome Sequencing Center for Infectious Disease"/>
            <person name="Wu L."/>
            <person name="Ma J."/>
        </authorList>
    </citation>
    <scope>NUCLEOTIDE SEQUENCE [LARGE SCALE GENOMIC DNA]</scope>
    <source>
        <strain evidence="6">JCM 12165</strain>
    </source>
</reference>
<dbReference type="EMBL" id="JBHUCP010000005">
    <property type="protein sequence ID" value="MFD1529754.1"/>
    <property type="molecule type" value="Genomic_DNA"/>
</dbReference>
<evidence type="ECO:0000256" key="1">
    <source>
        <dbReference type="ARBA" id="ARBA00022679"/>
    </source>
</evidence>
<keyword evidence="6" id="KW-1185">Reference proteome</keyword>
<dbReference type="Gene3D" id="3.40.50.1820">
    <property type="entry name" value="alpha/beta hydrolase"/>
    <property type="match status" value="1"/>
</dbReference>
<sequence length="538" mass="56842">MTRQAASERGVTIGAVAFATALGEAARSLALHPLPAVRAAADFATGSGLAAVASLGTASPWYALLRAEHELFARNLRDLVAAVATDPELGAPTRRKLAFLAEQAVAASAPENWPWSNPAVLRRALDTGGRSLLRGARSALRDLAAGGAPLQTPVGALVPGRDLALTPGAVVFRNRLVEVIQYAPRTAGVHAVPLLVSPPWVNKYYVLDLAPGRSLVEWAVAHGHTVFAISYRNPDAALRDLTLSDYLEDGLLAALDVATDVTGAAEVNVAALCVGGTLAAAGAAWLAARGERRIRSLTLLNTLLDFTDPGPLGAFIDDEAVDRLERSLAPIGYFPAAGMKAVFDLLRPRDLLWGYALRGWLLGEDPPASDLLTWNADATRMPAAMHIEYLRTCYLENRLAEGKLELAGQRLDLGTVRQDAYVVGAVADHIAPWTSAHAGARLLGGDVRFVLSTAGHVAGVVNPPGDPAAARRRYWTDAPLAADPATWLAAAVERPGSWWPDWAEWLAARAGELVPPPPTGSAAHPALEPAPGRYLLEP</sequence>
<dbReference type="InterPro" id="IPR029058">
    <property type="entry name" value="AB_hydrolase_fold"/>
</dbReference>
<feature type="domain" description="Poly-beta-hydroxybutyrate polymerase N-terminal" evidence="4">
    <location>
        <begin position="60"/>
        <end position="219"/>
    </location>
</feature>
<dbReference type="PANTHER" id="PTHR36837">
    <property type="entry name" value="POLY(3-HYDROXYALKANOATE) POLYMERASE SUBUNIT PHAC"/>
    <property type="match status" value="1"/>
</dbReference>
<evidence type="ECO:0000256" key="2">
    <source>
        <dbReference type="ARBA" id="ARBA00023315"/>
    </source>
</evidence>
<accession>A0ABW4FIJ8</accession>